<organism evidence="2 3">
    <name type="scientific">Heterodera schachtii</name>
    <name type="common">Sugarbeet cyst nematode worm</name>
    <name type="synonym">Tylenchus schachtii</name>
    <dbReference type="NCBI Taxonomy" id="97005"/>
    <lineage>
        <taxon>Eukaryota</taxon>
        <taxon>Metazoa</taxon>
        <taxon>Ecdysozoa</taxon>
        <taxon>Nematoda</taxon>
        <taxon>Chromadorea</taxon>
        <taxon>Rhabditida</taxon>
        <taxon>Tylenchina</taxon>
        <taxon>Tylenchomorpha</taxon>
        <taxon>Tylenchoidea</taxon>
        <taxon>Heteroderidae</taxon>
        <taxon>Heteroderinae</taxon>
        <taxon>Heterodera</taxon>
    </lineage>
</organism>
<reference evidence="2 3" key="1">
    <citation type="submission" date="2024-10" db="EMBL/GenBank/DDBJ databases">
        <authorList>
            <person name="Kim D."/>
        </authorList>
    </citation>
    <scope>NUCLEOTIDE SEQUENCE [LARGE SCALE GENOMIC DNA]</scope>
    <source>
        <strain evidence="2">Taebaek</strain>
    </source>
</reference>
<feature type="transmembrane region" description="Helical" evidence="1">
    <location>
        <begin position="6"/>
        <end position="26"/>
    </location>
</feature>
<name>A0ABD2IVV0_HETSC</name>
<sequence>MTNFGVLSPIFVSLCLFHFAVFTLALRKGKTFEADDDVPLNDGEDQRRTVEFRGNLPLGVQSPPVDNAAAAQQMLANFDGVPPGFENFLPVDTLEKMRKLHRNSKMPIRQKQVEFDRLMSAVPSETLAKIPLPPGFETLPESVQSEVRNIHGNSKLNWTQKTEKVHRLIESLPPGDRPIPPPNFSSLAPHPADFFPQNPPPGFEKVIPAPIYKKLLDIHRNPSLGTHEKSRQIDQIMRSLPQNVIDQLPLPPGFDQLPEKELKKARAIFSDRSLSFQEKDRKVFEFVKSLPSHLRRIVRPTLPPMFARLRSDTQAKIGDLLEDESLDDAQRQKRFWQLANGLTEDEKATLGDVLKFAPA</sequence>
<dbReference type="PANTHER" id="PTHR21593:SF36">
    <property type="entry name" value="DUF148 DOMAIN-CONTAINING PROTEIN-RELATED"/>
    <property type="match status" value="1"/>
</dbReference>
<gene>
    <name evidence="2" type="ORF">niasHS_011203</name>
</gene>
<dbReference type="Proteomes" id="UP001620645">
    <property type="component" value="Unassembled WGS sequence"/>
</dbReference>
<evidence type="ECO:0000313" key="3">
    <source>
        <dbReference type="Proteomes" id="UP001620645"/>
    </source>
</evidence>
<proteinExistence type="predicted"/>
<accession>A0ABD2IVV0</accession>
<protein>
    <submittedName>
        <fullName evidence="2">Uncharacterized protein</fullName>
    </submittedName>
</protein>
<dbReference type="PANTHER" id="PTHR21593">
    <property type="entry name" value="PRION-LIKE- Q/N-RICH -DOMAIN-BEARING PROTEIN PROTEIN"/>
    <property type="match status" value="1"/>
</dbReference>
<keyword evidence="3" id="KW-1185">Reference proteome</keyword>
<dbReference type="EMBL" id="JBICCN010000254">
    <property type="protein sequence ID" value="KAL3083401.1"/>
    <property type="molecule type" value="Genomic_DNA"/>
</dbReference>
<keyword evidence="1" id="KW-0812">Transmembrane</keyword>
<dbReference type="AlphaFoldDB" id="A0ABD2IVV0"/>
<keyword evidence="1" id="KW-0472">Membrane</keyword>
<dbReference type="InterPro" id="IPR052823">
    <property type="entry name" value="SXP/RAL-2_related"/>
</dbReference>
<evidence type="ECO:0000256" key="1">
    <source>
        <dbReference type="SAM" id="Phobius"/>
    </source>
</evidence>
<evidence type="ECO:0000313" key="2">
    <source>
        <dbReference type="EMBL" id="KAL3083401.1"/>
    </source>
</evidence>
<keyword evidence="1" id="KW-1133">Transmembrane helix</keyword>
<comment type="caution">
    <text evidence="2">The sequence shown here is derived from an EMBL/GenBank/DDBJ whole genome shotgun (WGS) entry which is preliminary data.</text>
</comment>